<protein>
    <recommendedName>
        <fullName evidence="5">Transmembrane protein</fullName>
    </recommendedName>
</protein>
<feature type="transmembrane region" description="Helical" evidence="2">
    <location>
        <begin position="43"/>
        <end position="68"/>
    </location>
</feature>
<keyword evidence="2" id="KW-0472">Membrane</keyword>
<evidence type="ECO:0000256" key="2">
    <source>
        <dbReference type="SAM" id="Phobius"/>
    </source>
</evidence>
<organism evidence="3 4">
    <name type="scientific">Paenarthrobacter histidinolovorans</name>
    <dbReference type="NCBI Taxonomy" id="43664"/>
    <lineage>
        <taxon>Bacteria</taxon>
        <taxon>Bacillati</taxon>
        <taxon>Actinomycetota</taxon>
        <taxon>Actinomycetes</taxon>
        <taxon>Micrococcales</taxon>
        <taxon>Micrococcaceae</taxon>
        <taxon>Paenarthrobacter</taxon>
    </lineage>
</organism>
<feature type="transmembrane region" description="Helical" evidence="2">
    <location>
        <begin position="80"/>
        <end position="101"/>
    </location>
</feature>
<keyword evidence="4" id="KW-1185">Reference proteome</keyword>
<reference evidence="3 4" key="1">
    <citation type="submission" date="2024-10" db="EMBL/GenBank/DDBJ databases">
        <title>Novel secondary metabolite-producing bacteria for plant disease control.</title>
        <authorList>
            <person name="Chevrette M."/>
        </authorList>
    </citation>
    <scope>NUCLEOTIDE SEQUENCE [LARGE SCALE GENOMIC DNA]</scope>
    <source>
        <strain evidence="3 4">J30 TE3557</strain>
    </source>
</reference>
<dbReference type="RefSeq" id="WP_404593568.1">
    <property type="nucleotide sequence ID" value="NZ_JBIYEW010000003.1"/>
</dbReference>
<keyword evidence="2" id="KW-1133">Transmembrane helix</keyword>
<gene>
    <name evidence="3" type="ORF">ABIA52_000684</name>
</gene>
<keyword evidence="2" id="KW-0812">Transmembrane</keyword>
<evidence type="ECO:0008006" key="5">
    <source>
        <dbReference type="Google" id="ProtNLM"/>
    </source>
</evidence>
<accession>A0ABW8N3V8</accession>
<feature type="compositionally biased region" description="Basic and acidic residues" evidence="1">
    <location>
        <begin position="136"/>
        <end position="154"/>
    </location>
</feature>
<evidence type="ECO:0000313" key="3">
    <source>
        <dbReference type="EMBL" id="MFK4637795.1"/>
    </source>
</evidence>
<evidence type="ECO:0000256" key="1">
    <source>
        <dbReference type="SAM" id="MobiDB-lite"/>
    </source>
</evidence>
<dbReference type="EMBL" id="JBIYEW010000003">
    <property type="protein sequence ID" value="MFK4637795.1"/>
    <property type="molecule type" value="Genomic_DNA"/>
</dbReference>
<evidence type="ECO:0000313" key="4">
    <source>
        <dbReference type="Proteomes" id="UP001620520"/>
    </source>
</evidence>
<proteinExistence type="predicted"/>
<sequence length="154" mass="16936">MISVDGAGLIAQVVPVGLLIITVEQKWLGPAKREPGPIGTLWWYVALPFKVITLFLSLCAMWACLASVSNNKPLEGLEASVVVAALAVLGMTVFATLLALLTYGHLGREKAIANIESYDRKQVIVDRAHKVAKPKRRDERRNLKKEKSSRPTDF</sequence>
<dbReference type="Proteomes" id="UP001620520">
    <property type="component" value="Unassembled WGS sequence"/>
</dbReference>
<feature type="region of interest" description="Disordered" evidence="1">
    <location>
        <begin position="130"/>
        <end position="154"/>
    </location>
</feature>
<comment type="caution">
    <text evidence="3">The sequence shown here is derived from an EMBL/GenBank/DDBJ whole genome shotgun (WGS) entry which is preliminary data.</text>
</comment>
<feature type="transmembrane region" description="Helical" evidence="2">
    <location>
        <begin position="6"/>
        <end position="23"/>
    </location>
</feature>
<name>A0ABW8N3V8_9MICC</name>